<reference evidence="2" key="1">
    <citation type="submission" date="2022-11" db="UniProtKB">
        <authorList>
            <consortium name="WormBaseParasite"/>
        </authorList>
    </citation>
    <scope>IDENTIFICATION</scope>
</reference>
<evidence type="ECO:0000313" key="1">
    <source>
        <dbReference type="Proteomes" id="UP000887576"/>
    </source>
</evidence>
<protein>
    <submittedName>
        <fullName evidence="2">BZIP domain-containing protein</fullName>
    </submittedName>
</protein>
<sequence>MTSSLTQPTQLSFNPARFLPIDLSQPVYGGLYPTVSAHPTTANFSQFVHSSFFCKELHDAYTAAGVVVEAKLKADVETLESLPKNNAVKIGKTDYGPQSDSDSCSGSSAGFQHGRSSSPNQKSSVQTEKKKKDLVRDSAYYERRRKNNDAAKRSRDSRRKKEDEVAMRAALLEQENFRLRIEVERLRKEIDHHRIVAINSKLVADVVKSCPSTASSTLSFINRPSS</sequence>
<name>A0AC34QND4_9BILA</name>
<dbReference type="Proteomes" id="UP000887576">
    <property type="component" value="Unplaced"/>
</dbReference>
<dbReference type="WBParaSite" id="JU765_v2.g17829.t1">
    <property type="protein sequence ID" value="JU765_v2.g17829.t1"/>
    <property type="gene ID" value="JU765_v2.g17829"/>
</dbReference>
<organism evidence="1 2">
    <name type="scientific">Panagrolaimus sp. JU765</name>
    <dbReference type="NCBI Taxonomy" id="591449"/>
    <lineage>
        <taxon>Eukaryota</taxon>
        <taxon>Metazoa</taxon>
        <taxon>Ecdysozoa</taxon>
        <taxon>Nematoda</taxon>
        <taxon>Chromadorea</taxon>
        <taxon>Rhabditida</taxon>
        <taxon>Tylenchina</taxon>
        <taxon>Panagrolaimomorpha</taxon>
        <taxon>Panagrolaimoidea</taxon>
        <taxon>Panagrolaimidae</taxon>
        <taxon>Panagrolaimus</taxon>
    </lineage>
</organism>
<accession>A0AC34QND4</accession>
<evidence type="ECO:0000313" key="2">
    <source>
        <dbReference type="WBParaSite" id="JU765_v2.g17829.t1"/>
    </source>
</evidence>
<proteinExistence type="predicted"/>